<organism evidence="1 2">
    <name type="scientific">Penicillium canariense</name>
    <dbReference type="NCBI Taxonomy" id="189055"/>
    <lineage>
        <taxon>Eukaryota</taxon>
        <taxon>Fungi</taxon>
        <taxon>Dikarya</taxon>
        <taxon>Ascomycota</taxon>
        <taxon>Pezizomycotina</taxon>
        <taxon>Eurotiomycetes</taxon>
        <taxon>Eurotiomycetidae</taxon>
        <taxon>Eurotiales</taxon>
        <taxon>Aspergillaceae</taxon>
        <taxon>Penicillium</taxon>
    </lineage>
</organism>
<accession>A0A9W9LE48</accession>
<evidence type="ECO:0000313" key="2">
    <source>
        <dbReference type="Proteomes" id="UP001149163"/>
    </source>
</evidence>
<protein>
    <submittedName>
        <fullName evidence="1">Uncharacterized protein</fullName>
    </submittedName>
</protein>
<keyword evidence="2" id="KW-1185">Reference proteome</keyword>
<dbReference type="AlphaFoldDB" id="A0A9W9LE48"/>
<sequence length="180" mass="20779">MRISTRTPITRFVARFGFYQKRGKLVRKMREEAANLHDGTKLCREALQGLPRLDRAILELHRTPLPTRARRMSCAELHISKIAQVLEGVFMILVRDRPNLAVDALVVISRHVGRLRLLDIDDAYATGQEREIRTFERRNAEAWSLLNPDERTLAAMSTYLSRCLDRRCGQPFCHGRRGRG</sequence>
<reference evidence="1" key="1">
    <citation type="submission" date="2022-11" db="EMBL/GenBank/DDBJ databases">
        <authorList>
            <person name="Petersen C."/>
        </authorList>
    </citation>
    <scope>NUCLEOTIDE SEQUENCE</scope>
    <source>
        <strain evidence="1">IBT 26290</strain>
    </source>
</reference>
<dbReference type="EMBL" id="JAPQKN010000008">
    <property type="protein sequence ID" value="KAJ5151254.1"/>
    <property type="molecule type" value="Genomic_DNA"/>
</dbReference>
<name>A0A9W9LE48_9EURO</name>
<dbReference type="RefSeq" id="XP_056538587.1">
    <property type="nucleotide sequence ID" value="XM_056692630.1"/>
</dbReference>
<gene>
    <name evidence="1" type="ORF">N7482_010506</name>
</gene>
<dbReference type="OrthoDB" id="4347733at2759"/>
<proteinExistence type="predicted"/>
<comment type="caution">
    <text evidence="1">The sequence shown here is derived from an EMBL/GenBank/DDBJ whole genome shotgun (WGS) entry which is preliminary data.</text>
</comment>
<evidence type="ECO:0000313" key="1">
    <source>
        <dbReference type="EMBL" id="KAJ5151254.1"/>
    </source>
</evidence>
<dbReference type="Proteomes" id="UP001149163">
    <property type="component" value="Unassembled WGS sequence"/>
</dbReference>
<dbReference type="GeneID" id="81431806"/>
<reference evidence="1" key="2">
    <citation type="journal article" date="2023" name="IMA Fungus">
        <title>Comparative genomic study of the Penicillium genus elucidates a diverse pangenome and 15 lateral gene transfer events.</title>
        <authorList>
            <person name="Petersen C."/>
            <person name="Sorensen T."/>
            <person name="Nielsen M.R."/>
            <person name="Sondergaard T.E."/>
            <person name="Sorensen J.L."/>
            <person name="Fitzpatrick D.A."/>
            <person name="Frisvad J.C."/>
            <person name="Nielsen K.L."/>
        </authorList>
    </citation>
    <scope>NUCLEOTIDE SEQUENCE</scope>
    <source>
        <strain evidence="1">IBT 26290</strain>
    </source>
</reference>